<feature type="region of interest" description="Disordered" evidence="1">
    <location>
        <begin position="1"/>
        <end position="20"/>
    </location>
</feature>
<comment type="caution">
    <text evidence="2">The sequence shown here is derived from an EMBL/GenBank/DDBJ whole genome shotgun (WGS) entry which is preliminary data.</text>
</comment>
<evidence type="ECO:0000313" key="2">
    <source>
        <dbReference type="EMBL" id="ONN43516.1"/>
    </source>
</evidence>
<gene>
    <name evidence="2" type="ORF">BTN92_06700</name>
</gene>
<dbReference type="OrthoDB" id="2236995at2"/>
<dbReference type="RefSeq" id="WP_077151471.1">
    <property type="nucleotide sequence ID" value="NZ_CABMMO010000005.1"/>
</dbReference>
<dbReference type="Proteomes" id="UP000189299">
    <property type="component" value="Unassembled WGS sequence"/>
</dbReference>
<proteinExistence type="predicted"/>
<accession>A0A1V2UK07</accession>
<dbReference type="InterPro" id="IPR035628">
    <property type="entry name" value="TcpC_C"/>
</dbReference>
<evidence type="ECO:0000313" key="3">
    <source>
        <dbReference type="Proteomes" id="UP000189299"/>
    </source>
</evidence>
<dbReference type="InterPro" id="IPR024735">
    <property type="entry name" value="TcpC"/>
</dbReference>
<dbReference type="EMBL" id="MSTR01000005">
    <property type="protein sequence ID" value="ONN43516.1"/>
    <property type="molecule type" value="Genomic_DNA"/>
</dbReference>
<evidence type="ECO:0000256" key="1">
    <source>
        <dbReference type="SAM" id="MobiDB-lite"/>
    </source>
</evidence>
<feature type="compositionally biased region" description="Basic residues" evidence="1">
    <location>
        <begin position="1"/>
        <end position="18"/>
    </location>
</feature>
<dbReference type="Gene3D" id="3.10.450.540">
    <property type="match status" value="1"/>
</dbReference>
<dbReference type="AlphaFoldDB" id="A0A1V2UK07"/>
<reference evidence="2 3" key="1">
    <citation type="submission" date="2016-12" db="EMBL/GenBank/DDBJ databases">
        <authorList>
            <person name="Song W.-J."/>
            <person name="Kurnit D.M."/>
        </authorList>
    </citation>
    <scope>NUCLEOTIDE SEQUENCE [LARGE SCALE GENOMIC DNA]</scope>
    <source>
        <strain evidence="2 3">CGB1038-1_S1</strain>
    </source>
</reference>
<dbReference type="Pfam" id="PF12642">
    <property type="entry name" value="TpcC"/>
    <property type="match status" value="1"/>
</dbReference>
<sequence>MNLKKIKKKEKKAPRPKLKQLSQKKANRFVFSIVLLLSLAAVVGVIRSNIVAMNFDQLASKVEQINQDNQKTTETKETYDPAALAFYAISFAKEYLNMDGKAEEGKQKERLDRLANYLSFDVALIDEKGNEQLEFSRHFKQATVTRTVEEKECLLVYLNVVYEVKSAEKIETRTQEMVLPIQAKDQLFAIVSRPYFLTSRIPQGKTDQLEKTKETIELSGNEKEEVETFLEMFFEKYASADKQELMLLMKEAIESPEGVELVAVDTSEVTYFDTQQQDILGVQVSVTFADSLTKAAYTENFSLWLTRTENSYFVNTLKHYFTEKEGN</sequence>
<dbReference type="CDD" id="cd16428">
    <property type="entry name" value="TcpC_C"/>
    <property type="match status" value="1"/>
</dbReference>
<dbReference type="CDD" id="cd16386">
    <property type="entry name" value="TcpC_N"/>
    <property type="match status" value="1"/>
</dbReference>
<name>A0A1V2UK07_ENTMU</name>
<protein>
    <submittedName>
        <fullName evidence="2">Conjugal transfer protein</fullName>
    </submittedName>
</protein>
<organism evidence="2 3">
    <name type="scientific">Enterococcus mundtii</name>
    <dbReference type="NCBI Taxonomy" id="53346"/>
    <lineage>
        <taxon>Bacteria</taxon>
        <taxon>Bacillati</taxon>
        <taxon>Bacillota</taxon>
        <taxon>Bacilli</taxon>
        <taxon>Lactobacillales</taxon>
        <taxon>Enterococcaceae</taxon>
        <taxon>Enterococcus</taxon>
    </lineage>
</organism>